<dbReference type="GO" id="GO:0005886">
    <property type="term" value="C:plasma membrane"/>
    <property type="evidence" value="ECO:0007669"/>
    <property type="project" value="UniProtKB-SubCell"/>
</dbReference>
<dbReference type="GO" id="GO:0008360">
    <property type="term" value="P:regulation of cell shape"/>
    <property type="evidence" value="ECO:0007669"/>
    <property type="project" value="UniProtKB-KW"/>
</dbReference>
<dbReference type="NCBIfam" id="TIGR00753">
    <property type="entry name" value="undec_PP_bacA"/>
    <property type="match status" value="1"/>
</dbReference>
<evidence type="ECO:0000256" key="8">
    <source>
        <dbReference type="ARBA" id="ARBA00022989"/>
    </source>
</evidence>
<dbReference type="PANTHER" id="PTHR30622">
    <property type="entry name" value="UNDECAPRENYL-DIPHOSPHATASE"/>
    <property type="match status" value="1"/>
</dbReference>
<dbReference type="PANTHER" id="PTHR30622:SF4">
    <property type="entry name" value="UNDECAPRENYL-DIPHOSPHATASE"/>
    <property type="match status" value="1"/>
</dbReference>
<name>A0A081KFJ8_9GAMM</name>
<keyword evidence="9 14" id="KW-0472">Membrane</keyword>
<dbReference type="GO" id="GO:0071555">
    <property type="term" value="P:cell wall organization"/>
    <property type="evidence" value="ECO:0007669"/>
    <property type="project" value="UniProtKB-KW"/>
</dbReference>
<dbReference type="HAMAP" id="MF_01006">
    <property type="entry name" value="Undec_diphosphatase"/>
    <property type="match status" value="1"/>
</dbReference>
<evidence type="ECO:0000256" key="7">
    <source>
        <dbReference type="ARBA" id="ARBA00022801"/>
    </source>
</evidence>
<comment type="similarity">
    <text evidence="2 14">Belongs to the UppP family.</text>
</comment>
<comment type="catalytic activity">
    <reaction evidence="13 14">
        <text>di-trans,octa-cis-undecaprenyl diphosphate + H2O = di-trans,octa-cis-undecaprenyl phosphate + phosphate + H(+)</text>
        <dbReference type="Rhea" id="RHEA:28094"/>
        <dbReference type="ChEBI" id="CHEBI:15377"/>
        <dbReference type="ChEBI" id="CHEBI:15378"/>
        <dbReference type="ChEBI" id="CHEBI:43474"/>
        <dbReference type="ChEBI" id="CHEBI:58405"/>
        <dbReference type="ChEBI" id="CHEBI:60392"/>
        <dbReference type="EC" id="3.6.1.27"/>
    </reaction>
</comment>
<dbReference type="eggNOG" id="COG1968">
    <property type="taxonomic scope" value="Bacteria"/>
</dbReference>
<dbReference type="Pfam" id="PF02673">
    <property type="entry name" value="BacA"/>
    <property type="match status" value="1"/>
</dbReference>
<evidence type="ECO:0000256" key="3">
    <source>
        <dbReference type="ARBA" id="ARBA00012374"/>
    </source>
</evidence>
<dbReference type="InterPro" id="IPR003824">
    <property type="entry name" value="UppP"/>
</dbReference>
<keyword evidence="14" id="KW-0961">Cell wall biogenesis/degradation</keyword>
<keyword evidence="14" id="KW-0133">Cell shape</keyword>
<keyword evidence="8 14" id="KW-1133">Transmembrane helix</keyword>
<evidence type="ECO:0000256" key="6">
    <source>
        <dbReference type="ARBA" id="ARBA00022692"/>
    </source>
</evidence>
<evidence type="ECO:0000256" key="12">
    <source>
        <dbReference type="ARBA" id="ARBA00032932"/>
    </source>
</evidence>
<evidence type="ECO:0000256" key="2">
    <source>
        <dbReference type="ARBA" id="ARBA00010621"/>
    </source>
</evidence>
<organism evidence="15 16">
    <name type="scientific">Endozoicomonas elysicola</name>
    <dbReference type="NCBI Taxonomy" id="305900"/>
    <lineage>
        <taxon>Bacteria</taxon>
        <taxon>Pseudomonadati</taxon>
        <taxon>Pseudomonadota</taxon>
        <taxon>Gammaproteobacteria</taxon>
        <taxon>Oceanospirillales</taxon>
        <taxon>Endozoicomonadaceae</taxon>
        <taxon>Endozoicomonas</taxon>
    </lineage>
</organism>
<accession>A0A081KFJ8</accession>
<comment type="subcellular location">
    <subcellularLocation>
        <location evidence="1 14">Cell membrane</location>
        <topology evidence="1 14">Multi-pass membrane protein</topology>
    </subcellularLocation>
</comment>
<feature type="transmembrane region" description="Helical" evidence="14">
    <location>
        <begin position="152"/>
        <end position="176"/>
    </location>
</feature>
<feature type="transmembrane region" description="Helical" evidence="14">
    <location>
        <begin position="6"/>
        <end position="29"/>
    </location>
</feature>
<evidence type="ECO:0000256" key="4">
    <source>
        <dbReference type="ARBA" id="ARBA00021581"/>
    </source>
</evidence>
<comment type="function">
    <text evidence="14">Catalyzes the dephosphorylation of undecaprenyl diphosphate (UPP). Confers resistance to bacitracin.</text>
</comment>
<dbReference type="EC" id="3.6.1.27" evidence="3 14"/>
<keyword evidence="7 14" id="KW-0378">Hydrolase</keyword>
<keyword evidence="5 14" id="KW-1003">Cell membrane</keyword>
<dbReference type="Proteomes" id="UP000027997">
    <property type="component" value="Unassembled WGS sequence"/>
</dbReference>
<feature type="transmembrane region" description="Helical" evidence="14">
    <location>
        <begin position="218"/>
        <end position="239"/>
    </location>
</feature>
<keyword evidence="10 14" id="KW-0046">Antibiotic resistance</keyword>
<dbReference type="EMBL" id="JOJP01000001">
    <property type="protein sequence ID" value="KEI72924.1"/>
    <property type="molecule type" value="Genomic_DNA"/>
</dbReference>
<dbReference type="AlphaFoldDB" id="A0A081KFJ8"/>
<feature type="transmembrane region" description="Helical" evidence="14">
    <location>
        <begin position="115"/>
        <end position="132"/>
    </location>
</feature>
<feature type="transmembrane region" description="Helical" evidence="14">
    <location>
        <begin position="188"/>
        <end position="206"/>
    </location>
</feature>
<sequence length="267" mass="28720">MDTLQTIVLALIQGITEFLPISSSGHLILPAQLLGWTDQGLAFDVAVHIGTLAAVIAYFWKDLFAIARDWLGSLAGKGSTFNSRLGWYLIFATLPAVVFGLVLKTMGLDEAMRTVAVISGTTLIFGALLGWADVKGKRIQPLEQVTFKQAMLIGFAQALALIPGTSRSGITMTAALMMGFTRDAAARFSFLLSIPVIVGAGSLLMLDLVKSTVPVDWGTLMVGAVVSAISAWICVYYFLAFINRIGLMPFVIYRMILGGVLLGFVFF</sequence>
<dbReference type="RefSeq" id="WP_020581621.1">
    <property type="nucleotide sequence ID" value="NZ_JOJP01000001.1"/>
</dbReference>
<evidence type="ECO:0000256" key="14">
    <source>
        <dbReference type="HAMAP-Rule" id="MF_01006"/>
    </source>
</evidence>
<dbReference type="STRING" id="305900.GV64_21315"/>
<reference evidence="15 16" key="1">
    <citation type="submission" date="2014-06" db="EMBL/GenBank/DDBJ databases">
        <title>Whole Genome Sequences of Three Symbiotic Endozoicomonas Bacteria.</title>
        <authorList>
            <person name="Neave M.J."/>
            <person name="Apprill A."/>
            <person name="Voolstra C.R."/>
        </authorList>
    </citation>
    <scope>NUCLEOTIDE SEQUENCE [LARGE SCALE GENOMIC DNA]</scope>
    <source>
        <strain evidence="15 16">DSM 22380</strain>
    </source>
</reference>
<dbReference type="GO" id="GO:0009252">
    <property type="term" value="P:peptidoglycan biosynthetic process"/>
    <property type="evidence" value="ECO:0007669"/>
    <property type="project" value="UniProtKB-KW"/>
</dbReference>
<evidence type="ECO:0000256" key="13">
    <source>
        <dbReference type="ARBA" id="ARBA00047594"/>
    </source>
</evidence>
<protein>
    <recommendedName>
        <fullName evidence="4 14">Undecaprenyl-diphosphatase</fullName>
        <ecNumber evidence="3 14">3.6.1.27</ecNumber>
    </recommendedName>
    <alternativeName>
        <fullName evidence="12 14">Bacitracin resistance protein</fullName>
    </alternativeName>
    <alternativeName>
        <fullName evidence="11 14">Undecaprenyl pyrophosphate phosphatase</fullName>
    </alternativeName>
</protein>
<comment type="miscellaneous">
    <text evidence="14">Bacitracin is thought to be involved in the inhibition of peptidoglycan synthesis by sequestering undecaprenyl diphosphate, thereby reducing the pool of lipid carrier available.</text>
</comment>
<proteinExistence type="inferred from homology"/>
<evidence type="ECO:0000313" key="16">
    <source>
        <dbReference type="Proteomes" id="UP000027997"/>
    </source>
</evidence>
<keyword evidence="16" id="KW-1185">Reference proteome</keyword>
<feature type="transmembrane region" description="Helical" evidence="14">
    <location>
        <begin position="246"/>
        <end position="266"/>
    </location>
</feature>
<keyword evidence="6 14" id="KW-0812">Transmembrane</keyword>
<dbReference type="NCBIfam" id="NF001393">
    <property type="entry name" value="PRK00281.2-4"/>
    <property type="match status" value="1"/>
</dbReference>
<evidence type="ECO:0000256" key="5">
    <source>
        <dbReference type="ARBA" id="ARBA00022475"/>
    </source>
</evidence>
<gene>
    <name evidence="14" type="primary">uppP</name>
    <name evidence="15" type="ORF">GV64_21315</name>
</gene>
<evidence type="ECO:0000256" key="10">
    <source>
        <dbReference type="ARBA" id="ARBA00023251"/>
    </source>
</evidence>
<evidence type="ECO:0000256" key="9">
    <source>
        <dbReference type="ARBA" id="ARBA00023136"/>
    </source>
</evidence>
<evidence type="ECO:0000313" key="15">
    <source>
        <dbReference type="EMBL" id="KEI72924.1"/>
    </source>
</evidence>
<comment type="caution">
    <text evidence="15">The sequence shown here is derived from an EMBL/GenBank/DDBJ whole genome shotgun (WGS) entry which is preliminary data.</text>
</comment>
<dbReference type="GO" id="GO:0050380">
    <property type="term" value="F:undecaprenyl-diphosphatase activity"/>
    <property type="evidence" value="ECO:0007669"/>
    <property type="project" value="UniProtKB-UniRule"/>
</dbReference>
<evidence type="ECO:0000256" key="1">
    <source>
        <dbReference type="ARBA" id="ARBA00004651"/>
    </source>
</evidence>
<evidence type="ECO:0000256" key="11">
    <source>
        <dbReference type="ARBA" id="ARBA00032707"/>
    </source>
</evidence>
<feature type="transmembrane region" description="Helical" evidence="14">
    <location>
        <begin position="85"/>
        <end position="103"/>
    </location>
</feature>
<dbReference type="GO" id="GO:0046677">
    <property type="term" value="P:response to antibiotic"/>
    <property type="evidence" value="ECO:0007669"/>
    <property type="project" value="UniProtKB-UniRule"/>
</dbReference>
<keyword evidence="14" id="KW-0573">Peptidoglycan synthesis</keyword>